<keyword evidence="5" id="KW-0449">Lipoprotein</keyword>
<dbReference type="CDD" id="cd13585">
    <property type="entry name" value="PBP2_TMBP_like"/>
    <property type="match status" value="1"/>
</dbReference>
<dbReference type="Proteomes" id="UP000319263">
    <property type="component" value="Chromosome"/>
</dbReference>
<dbReference type="OrthoDB" id="2509690at2"/>
<evidence type="ECO:0000256" key="3">
    <source>
        <dbReference type="ARBA" id="ARBA00023136"/>
    </source>
</evidence>
<dbReference type="RefSeq" id="WP_143988122.1">
    <property type="nucleotide sequence ID" value="NZ_CP041692.1"/>
</dbReference>
<dbReference type="Pfam" id="PF01547">
    <property type="entry name" value="SBP_bac_1"/>
    <property type="match status" value="1"/>
</dbReference>
<name>A0A516Q425_9ACTN</name>
<sequence>MSLTRRSLLALAGVGALGGVVSGCSGALPKIDTTGAGFGQGGTGQVEIWCRGATQAGIQAFADAFNQRQQRISVRITPVPDGQFVTKLATAIRSGEVPDMVDFDDINSLLFSSRGAFADITDPVSRIPNRSALSPGHLRLATIDKRIYGLPLLADNSVLFCNTELFERAGVDLDQATKSLDGLLDAARKISRLGDNIYGWTYAGNSSGILGFTVQPHIWAAQTDLIAGPVGNQRANLVGNDAVTETLKFMRSLWQEKLVPPGSYADSGTQWGADFRAGTIGMFPGNFQSVVNGASKSFLDKLEVRLLPGPDGGGAFFDGGDNLCMLNGAPNPSAAWEFASFCVAPEQQEQLPKSGFVPIRSDAITADFRRSFPLAVLTATHLDAGYAPKTLAYNVIYNQADGPWLAMFRRAVFSGQVEAAMQAAESGYNRLLKQAQA</sequence>
<keyword evidence="4" id="KW-0564">Palmitate</keyword>
<organism evidence="6 7">
    <name type="scientific">Microlunatus elymi</name>
    <dbReference type="NCBI Taxonomy" id="2596828"/>
    <lineage>
        <taxon>Bacteria</taxon>
        <taxon>Bacillati</taxon>
        <taxon>Actinomycetota</taxon>
        <taxon>Actinomycetes</taxon>
        <taxon>Propionibacteriales</taxon>
        <taxon>Propionibacteriaceae</taxon>
        <taxon>Microlunatus</taxon>
    </lineage>
</organism>
<protein>
    <submittedName>
        <fullName evidence="6">Sugar ABC transporter substrate-binding protein</fullName>
    </submittedName>
</protein>
<dbReference type="PROSITE" id="PS51318">
    <property type="entry name" value="TAT"/>
    <property type="match status" value="1"/>
</dbReference>
<keyword evidence="3" id="KW-0472">Membrane</keyword>
<dbReference type="AlphaFoldDB" id="A0A516Q425"/>
<reference evidence="6 7" key="1">
    <citation type="submission" date="2019-07" db="EMBL/GenBank/DDBJ databases">
        <title>Microlunatus dokdonensis sp. nov. isolated from the rhizospheric soil of the wild plant Elymus tsukushiensis.</title>
        <authorList>
            <person name="Ghim S.-Y."/>
            <person name="Hwang Y.-J."/>
            <person name="Son J.-S."/>
            <person name="Shin J.-H."/>
        </authorList>
    </citation>
    <scope>NUCLEOTIDE SEQUENCE [LARGE SCALE GENOMIC DNA]</scope>
    <source>
        <strain evidence="6 7">KUDC0627</strain>
    </source>
</reference>
<dbReference type="PROSITE" id="PS51257">
    <property type="entry name" value="PROKAR_LIPOPROTEIN"/>
    <property type="match status" value="1"/>
</dbReference>
<accession>A0A516Q425</accession>
<gene>
    <name evidence="6" type="ORF">FOE78_21785</name>
</gene>
<dbReference type="PANTHER" id="PTHR43649:SF33">
    <property type="entry name" value="POLYGALACTURONAN_RHAMNOGALACTURONAN-BINDING PROTEIN YTCQ"/>
    <property type="match status" value="1"/>
</dbReference>
<dbReference type="KEGG" id="mik:FOE78_21785"/>
<evidence type="ECO:0000256" key="1">
    <source>
        <dbReference type="ARBA" id="ARBA00022475"/>
    </source>
</evidence>
<dbReference type="PANTHER" id="PTHR43649">
    <property type="entry name" value="ARABINOSE-BINDING PROTEIN-RELATED"/>
    <property type="match status" value="1"/>
</dbReference>
<evidence type="ECO:0000313" key="7">
    <source>
        <dbReference type="Proteomes" id="UP000319263"/>
    </source>
</evidence>
<keyword evidence="2" id="KW-0732">Signal</keyword>
<dbReference type="Gene3D" id="3.40.190.10">
    <property type="entry name" value="Periplasmic binding protein-like II"/>
    <property type="match status" value="1"/>
</dbReference>
<evidence type="ECO:0000256" key="5">
    <source>
        <dbReference type="ARBA" id="ARBA00023288"/>
    </source>
</evidence>
<evidence type="ECO:0000313" key="6">
    <source>
        <dbReference type="EMBL" id="QDP98180.1"/>
    </source>
</evidence>
<evidence type="ECO:0000256" key="2">
    <source>
        <dbReference type="ARBA" id="ARBA00022729"/>
    </source>
</evidence>
<dbReference type="InterPro" id="IPR006059">
    <property type="entry name" value="SBP"/>
</dbReference>
<dbReference type="InterPro" id="IPR050490">
    <property type="entry name" value="Bact_solute-bd_prot1"/>
</dbReference>
<dbReference type="InterPro" id="IPR006311">
    <property type="entry name" value="TAT_signal"/>
</dbReference>
<keyword evidence="7" id="KW-1185">Reference proteome</keyword>
<dbReference type="EMBL" id="CP041692">
    <property type="protein sequence ID" value="QDP98180.1"/>
    <property type="molecule type" value="Genomic_DNA"/>
</dbReference>
<evidence type="ECO:0000256" key="4">
    <source>
        <dbReference type="ARBA" id="ARBA00023139"/>
    </source>
</evidence>
<keyword evidence="1" id="KW-1003">Cell membrane</keyword>
<dbReference type="SUPFAM" id="SSF53850">
    <property type="entry name" value="Periplasmic binding protein-like II"/>
    <property type="match status" value="1"/>
</dbReference>
<proteinExistence type="predicted"/>